<dbReference type="Proteomes" id="UP001156141">
    <property type="component" value="Unassembled WGS sequence"/>
</dbReference>
<accession>A0ABS9RF39</accession>
<gene>
    <name evidence="1" type="ORF">MKW35_02945</name>
</gene>
<organism evidence="1 2">
    <name type="scientific">Aestuariibaculum lutulentum</name>
    <dbReference type="NCBI Taxonomy" id="2920935"/>
    <lineage>
        <taxon>Bacteria</taxon>
        <taxon>Pseudomonadati</taxon>
        <taxon>Bacteroidota</taxon>
        <taxon>Flavobacteriia</taxon>
        <taxon>Flavobacteriales</taxon>
        <taxon>Flavobacteriaceae</taxon>
    </lineage>
</organism>
<proteinExistence type="predicted"/>
<dbReference type="RefSeq" id="WP_240571893.1">
    <property type="nucleotide sequence ID" value="NZ_CP136709.1"/>
</dbReference>
<evidence type="ECO:0000313" key="2">
    <source>
        <dbReference type="Proteomes" id="UP001156141"/>
    </source>
</evidence>
<keyword evidence="2" id="KW-1185">Reference proteome</keyword>
<sequence>MKTLGLILLFLFSFGVIFITKEQSKPKIVKVKEANAQQECSTSNTPEEHIGCCISSGRGAYILGQQTESVQP</sequence>
<comment type="caution">
    <text evidence="1">The sequence shown here is derived from an EMBL/GenBank/DDBJ whole genome shotgun (WGS) entry which is preliminary data.</text>
</comment>
<protein>
    <submittedName>
        <fullName evidence="1">Uncharacterized protein</fullName>
    </submittedName>
</protein>
<reference evidence="1" key="1">
    <citation type="submission" date="2022-02" db="EMBL/GenBank/DDBJ databases">
        <title>Aestuariibaculum sp., a marine bacterium isolated from sediment in Guangxi.</title>
        <authorList>
            <person name="Ying J."/>
        </authorList>
    </citation>
    <scope>NUCLEOTIDE SEQUENCE</scope>
    <source>
        <strain evidence="1">L182</strain>
    </source>
</reference>
<dbReference type="EMBL" id="JAKVQD010000001">
    <property type="protein sequence ID" value="MCH4551564.1"/>
    <property type="molecule type" value="Genomic_DNA"/>
</dbReference>
<name>A0ABS9RF39_9FLAO</name>
<evidence type="ECO:0000313" key="1">
    <source>
        <dbReference type="EMBL" id="MCH4551564.1"/>
    </source>
</evidence>